<dbReference type="InterPro" id="IPR036188">
    <property type="entry name" value="FAD/NAD-bd_sf"/>
</dbReference>
<evidence type="ECO:0000259" key="1">
    <source>
        <dbReference type="Pfam" id="PF01593"/>
    </source>
</evidence>
<organism evidence="2 3">
    <name type="scientific">Rehaibacterium terrae</name>
    <dbReference type="NCBI Taxonomy" id="1341696"/>
    <lineage>
        <taxon>Bacteria</taxon>
        <taxon>Pseudomonadati</taxon>
        <taxon>Pseudomonadota</taxon>
        <taxon>Gammaproteobacteria</taxon>
        <taxon>Lysobacterales</taxon>
        <taxon>Lysobacteraceae</taxon>
        <taxon>Rehaibacterium</taxon>
    </lineage>
</organism>
<reference evidence="2 3" key="1">
    <citation type="submission" date="2020-08" db="EMBL/GenBank/DDBJ databases">
        <title>Genomic Encyclopedia of Type Strains, Phase IV (KMG-IV): sequencing the most valuable type-strain genomes for metagenomic binning, comparative biology and taxonomic classification.</title>
        <authorList>
            <person name="Goeker M."/>
        </authorList>
    </citation>
    <scope>NUCLEOTIDE SEQUENCE [LARGE SCALE GENOMIC DNA]</scope>
    <source>
        <strain evidence="2 3">DSM 25897</strain>
    </source>
</reference>
<dbReference type="PANTHER" id="PTHR42923:SF17">
    <property type="entry name" value="AMINE OXIDASE DOMAIN-CONTAINING PROTEIN"/>
    <property type="match status" value="1"/>
</dbReference>
<dbReference type="SUPFAM" id="SSF51905">
    <property type="entry name" value="FAD/NAD(P)-binding domain"/>
    <property type="match status" value="1"/>
</dbReference>
<accession>A0A7W8DEQ0</accession>
<dbReference type="RefSeq" id="WP_183948503.1">
    <property type="nucleotide sequence ID" value="NZ_JACHHX010000011.1"/>
</dbReference>
<dbReference type="GO" id="GO:0016491">
    <property type="term" value="F:oxidoreductase activity"/>
    <property type="evidence" value="ECO:0007669"/>
    <property type="project" value="InterPro"/>
</dbReference>
<dbReference type="Pfam" id="PF01593">
    <property type="entry name" value="Amino_oxidase"/>
    <property type="match status" value="1"/>
</dbReference>
<dbReference type="Gene3D" id="3.50.50.60">
    <property type="entry name" value="FAD/NAD(P)-binding domain"/>
    <property type="match status" value="1"/>
</dbReference>
<comment type="caution">
    <text evidence="2">The sequence shown here is derived from an EMBL/GenBank/DDBJ whole genome shotgun (WGS) entry which is preliminary data.</text>
</comment>
<protein>
    <recommendedName>
        <fullName evidence="1">Amine oxidase domain-containing protein</fullName>
    </recommendedName>
</protein>
<name>A0A7W8DEQ0_9GAMM</name>
<dbReference type="Proteomes" id="UP000519004">
    <property type="component" value="Unassembled WGS sequence"/>
</dbReference>
<dbReference type="InterPro" id="IPR050464">
    <property type="entry name" value="Zeta_carotene_desat/Oxidored"/>
</dbReference>
<feature type="domain" description="Amine oxidase" evidence="1">
    <location>
        <begin position="10"/>
        <end position="267"/>
    </location>
</feature>
<dbReference type="InterPro" id="IPR002937">
    <property type="entry name" value="Amino_oxidase"/>
</dbReference>
<dbReference type="FunFam" id="1.10.405.20:FF:000001">
    <property type="entry name" value="Amine oxidase"/>
    <property type="match status" value="1"/>
</dbReference>
<evidence type="ECO:0000313" key="2">
    <source>
        <dbReference type="EMBL" id="MBB5015827.1"/>
    </source>
</evidence>
<dbReference type="AlphaFoldDB" id="A0A7W8DEQ0"/>
<dbReference type="Gene3D" id="1.10.405.20">
    <property type="match status" value="1"/>
</dbReference>
<dbReference type="Gene3D" id="3.30.70.1990">
    <property type="match status" value="1"/>
</dbReference>
<keyword evidence="3" id="KW-1185">Reference proteome</keyword>
<evidence type="ECO:0000313" key="3">
    <source>
        <dbReference type="Proteomes" id="UP000519004"/>
    </source>
</evidence>
<dbReference type="EMBL" id="JACHHX010000011">
    <property type="protein sequence ID" value="MBB5015827.1"/>
    <property type="molecule type" value="Genomic_DNA"/>
</dbReference>
<sequence>MRIAVVGSGIAGLGAAWLLSRKHEVVLFEREARLGGHTHTHAVERGGHVYHVDSGFIVFNPVNYPLLCRLFGELEVGSQPTTMSFSVQDARNGLEYNASSLDGLFCQRRNLLRPRFWRMVREILRFYREAPTLLDLPDDGPTIGDYLAANDYSAMFAEDHLIPMASALWSSPTATVMRFPAKYLVQFMANHHMLQVEGRPQWRVVRGGSSRYVEAMRSRWDVQVRTATPVYAVRRLTDAVEVDSAAGSERFDQIVLACHSDQALRLLRDADQREQDILGAIPYQANDTILHTDARLLPRRRKAWAAWNAFVPATPEAQCTVSYCMNLLQSFDSPEPFVVTLGRSADIDPDRIIARMVYHHPVLTHASIAAQARRDEINGRNRTWYCGAYWGFGFHEDGLRSAVDVARGLGAAWD</sequence>
<gene>
    <name evidence="2" type="ORF">HNQ58_001737</name>
</gene>
<proteinExistence type="predicted"/>
<dbReference type="PANTHER" id="PTHR42923">
    <property type="entry name" value="PROTOPORPHYRINOGEN OXIDASE"/>
    <property type="match status" value="1"/>
</dbReference>